<dbReference type="EMBL" id="ML736179">
    <property type="protein sequence ID" value="KAE8380656.1"/>
    <property type="molecule type" value="Genomic_DNA"/>
</dbReference>
<reference evidence="2 3" key="1">
    <citation type="submission" date="2019-04" db="EMBL/GenBank/DDBJ databases">
        <title>Friends and foes A comparative genomics studyof 23 Aspergillus species from section Flavi.</title>
        <authorList>
            <consortium name="DOE Joint Genome Institute"/>
            <person name="Kjaerbolling I."/>
            <person name="Vesth T."/>
            <person name="Frisvad J.C."/>
            <person name="Nybo J.L."/>
            <person name="Theobald S."/>
            <person name="Kildgaard S."/>
            <person name="Isbrandt T."/>
            <person name="Kuo A."/>
            <person name="Sato A."/>
            <person name="Lyhne E.K."/>
            <person name="Kogle M.E."/>
            <person name="Wiebenga A."/>
            <person name="Kun R.S."/>
            <person name="Lubbers R.J."/>
            <person name="Makela M.R."/>
            <person name="Barry K."/>
            <person name="Chovatia M."/>
            <person name="Clum A."/>
            <person name="Daum C."/>
            <person name="Haridas S."/>
            <person name="He G."/>
            <person name="LaButti K."/>
            <person name="Lipzen A."/>
            <person name="Mondo S."/>
            <person name="Riley R."/>
            <person name="Salamov A."/>
            <person name="Simmons B.A."/>
            <person name="Magnuson J.K."/>
            <person name="Henrissat B."/>
            <person name="Mortensen U.H."/>
            <person name="Larsen T.O."/>
            <person name="Devries R.P."/>
            <person name="Grigoriev I.V."/>
            <person name="Machida M."/>
            <person name="Baker S.E."/>
            <person name="Andersen M.R."/>
        </authorList>
    </citation>
    <scope>NUCLEOTIDE SEQUENCE [LARGE SCALE GENOMIC DNA]</scope>
    <source>
        <strain evidence="2 3">IBT 29228</strain>
    </source>
</reference>
<dbReference type="InterPro" id="IPR036866">
    <property type="entry name" value="RibonucZ/Hydroxyglut_hydro"/>
</dbReference>
<dbReference type="AlphaFoldDB" id="A0A5N7BFU4"/>
<dbReference type="CDD" id="cd07735">
    <property type="entry name" value="class_II_PDE_MBL-fold"/>
    <property type="match status" value="1"/>
</dbReference>
<dbReference type="GO" id="GO:0004115">
    <property type="term" value="F:3',5'-cyclic-AMP phosphodiesterase activity"/>
    <property type="evidence" value="ECO:0007669"/>
    <property type="project" value="InterPro"/>
</dbReference>
<dbReference type="SUPFAM" id="SSF56281">
    <property type="entry name" value="Metallo-hydrolase/oxidoreductase"/>
    <property type="match status" value="1"/>
</dbReference>
<protein>
    <submittedName>
        <fullName evidence="2">cAMP phosphodiesterases class-II-domain-containing protein</fullName>
    </submittedName>
</protein>
<dbReference type="Pfam" id="PF02112">
    <property type="entry name" value="PDEase_II"/>
    <property type="match status" value="2"/>
</dbReference>
<organism evidence="2 3">
    <name type="scientific">Aspergillus bertholletiae</name>
    <dbReference type="NCBI Taxonomy" id="1226010"/>
    <lineage>
        <taxon>Eukaryota</taxon>
        <taxon>Fungi</taxon>
        <taxon>Dikarya</taxon>
        <taxon>Ascomycota</taxon>
        <taxon>Pezizomycotina</taxon>
        <taxon>Eurotiomycetes</taxon>
        <taxon>Eurotiomycetidae</taxon>
        <taxon>Eurotiales</taxon>
        <taxon>Aspergillaceae</taxon>
        <taxon>Aspergillus</taxon>
        <taxon>Aspergillus subgen. Circumdati</taxon>
    </lineage>
</organism>
<sequence length="525" mass="56505">MSQSRGKRTSGRGRGKGGAKQAIAAGSELDVGVPAAIPFGKPPQPGKGDLQVIILGPTGGPREDRVTGFLVRATSTCWRPDTVMAVDAGTLLSGIIHILETHNDMDEMVVQNGPFTEMPLPFQTVPANAAHILREVIGPILVTHPHLDHFSGFAINSPILEATNGPKTVAALPSVISAIKTHIFNEVIWPNLSDEDGGAGLITYQRLQEGGNPRMGRDEMRGYTRACEGLYYRCFGVSHGCTRRHYAPEAEMRRSLSNAMYLGDPFMMRSASRAAISFVQEEPGYMSPAMRRPSNPRDSWMSVESSAFFIREPSSGCEIIIFGDVEPDSISIEPRNRRIWEAAAPRIAAGKLRAIFIECSYADDVEDESLYGHLCPRHLIAELKVLASEVVKAKSLSSSGIGKRKRPSGDVPADSQPTSPKTRRSLDVLPGASTAAITSAPQVVPGGTTDPSGPGATGDLAEEPNWPHDGAPLVNLSVYLIHIKEDMDGGPSPSDTILTQLRDRAQAANLGCEFYVPQRGQSIQI</sequence>
<evidence type="ECO:0000256" key="1">
    <source>
        <dbReference type="SAM" id="MobiDB-lite"/>
    </source>
</evidence>
<dbReference type="PANTHER" id="PTHR28283">
    <property type="entry name" value="3',5'-CYCLIC-NUCLEOTIDE PHOSPHODIESTERASE 1"/>
    <property type="match status" value="1"/>
</dbReference>
<dbReference type="GO" id="GO:0006198">
    <property type="term" value="P:cAMP catabolic process"/>
    <property type="evidence" value="ECO:0007669"/>
    <property type="project" value="InterPro"/>
</dbReference>
<dbReference type="GO" id="GO:0047555">
    <property type="term" value="F:3',5'-cyclic-GMP phosphodiesterase activity"/>
    <property type="evidence" value="ECO:0007669"/>
    <property type="project" value="TreeGrafter"/>
</dbReference>
<evidence type="ECO:0000313" key="3">
    <source>
        <dbReference type="Proteomes" id="UP000326198"/>
    </source>
</evidence>
<dbReference type="PRINTS" id="PR00388">
    <property type="entry name" value="PDIESTERASE2"/>
</dbReference>
<feature type="compositionally biased region" description="Basic residues" evidence="1">
    <location>
        <begin position="1"/>
        <end position="17"/>
    </location>
</feature>
<proteinExistence type="predicted"/>
<feature type="region of interest" description="Disordered" evidence="1">
    <location>
        <begin position="1"/>
        <end position="25"/>
    </location>
</feature>
<gene>
    <name evidence="2" type="ORF">BDV26DRAFT_257102</name>
</gene>
<name>A0A5N7BFU4_9EURO</name>
<dbReference type="InterPro" id="IPR000396">
    <property type="entry name" value="Pdiesterase2"/>
</dbReference>
<dbReference type="OrthoDB" id="258495at2759"/>
<evidence type="ECO:0000313" key="2">
    <source>
        <dbReference type="EMBL" id="KAE8380656.1"/>
    </source>
</evidence>
<dbReference type="PANTHER" id="PTHR28283:SF1">
    <property type="entry name" value="3',5'-CYCLIC-NUCLEOTIDE PHOSPHODIESTERASE 1"/>
    <property type="match status" value="1"/>
</dbReference>
<feature type="region of interest" description="Disordered" evidence="1">
    <location>
        <begin position="397"/>
        <end position="469"/>
    </location>
</feature>
<keyword evidence="3" id="KW-1185">Reference proteome</keyword>
<dbReference type="Proteomes" id="UP000326198">
    <property type="component" value="Unassembled WGS sequence"/>
</dbReference>
<dbReference type="GO" id="GO:1902660">
    <property type="term" value="P:negative regulation of glucose mediated signaling pathway"/>
    <property type="evidence" value="ECO:0007669"/>
    <property type="project" value="TreeGrafter"/>
</dbReference>
<accession>A0A5N7BFU4</accession>